<dbReference type="PATRIC" id="fig|264459.3.peg.2632"/>
<protein>
    <submittedName>
        <fullName evidence="1">Uncharacterized protein</fullName>
    </submittedName>
</protein>
<name>A0A0N8SYU1_PSESX</name>
<reference evidence="1 2" key="1">
    <citation type="submission" date="2015-09" db="EMBL/GenBank/DDBJ databases">
        <title>Genome announcement of multiple Pseudomonas syringae strains.</title>
        <authorList>
            <person name="Thakur S."/>
            <person name="Wang P.W."/>
            <person name="Gong Y."/>
            <person name="Weir B.S."/>
            <person name="Guttman D.S."/>
        </authorList>
    </citation>
    <scope>NUCLEOTIDE SEQUENCE [LARGE SCALE GENOMIC DNA]</scope>
    <source>
        <strain evidence="1 2">ICMP16929</strain>
    </source>
</reference>
<dbReference type="EMBL" id="LJRI01001142">
    <property type="protein sequence ID" value="KPY72536.1"/>
    <property type="molecule type" value="Genomic_DNA"/>
</dbReference>
<accession>A0A0N8SYU1</accession>
<evidence type="ECO:0000313" key="1">
    <source>
        <dbReference type="EMBL" id="KPY72536.1"/>
    </source>
</evidence>
<proteinExistence type="predicted"/>
<dbReference type="Proteomes" id="UP000050384">
    <property type="component" value="Unassembled WGS sequence"/>
</dbReference>
<dbReference type="AlphaFoldDB" id="A0A0N8SYU1"/>
<sequence length="74" mass="8405">MRLINVHIAYVLLQIHNGIIRSSVNNRIKQTNYLQITIIIRSHINNSFTNAKGAIKEFFILTGQLVNTGDAEQL</sequence>
<feature type="non-terminal residue" evidence="1">
    <location>
        <position position="74"/>
    </location>
</feature>
<evidence type="ECO:0000313" key="2">
    <source>
        <dbReference type="Proteomes" id="UP000050384"/>
    </source>
</evidence>
<comment type="caution">
    <text evidence="1">The sequence shown here is derived from an EMBL/GenBank/DDBJ whole genome shotgun (WGS) entry which is preliminary data.</text>
</comment>
<organism evidence="1 2">
    <name type="scientific">Pseudomonas syringae pv. spinaceae</name>
    <dbReference type="NCBI Taxonomy" id="264459"/>
    <lineage>
        <taxon>Bacteria</taxon>
        <taxon>Pseudomonadati</taxon>
        <taxon>Pseudomonadota</taxon>
        <taxon>Gammaproteobacteria</taxon>
        <taxon>Pseudomonadales</taxon>
        <taxon>Pseudomonadaceae</taxon>
        <taxon>Pseudomonas</taxon>
        <taxon>Pseudomonas syringae</taxon>
    </lineage>
</organism>
<gene>
    <name evidence="1" type="ORF">ALO94_01427</name>
</gene>